<dbReference type="GO" id="GO:0003964">
    <property type="term" value="F:RNA-directed DNA polymerase activity"/>
    <property type="evidence" value="ECO:0007669"/>
    <property type="project" value="UniProtKB-KW"/>
</dbReference>
<dbReference type="GO" id="GO:0004519">
    <property type="term" value="F:endonuclease activity"/>
    <property type="evidence" value="ECO:0007669"/>
    <property type="project" value="UniProtKB-KW"/>
</dbReference>
<protein>
    <submittedName>
        <fullName evidence="10">POK11 protein</fullName>
    </submittedName>
</protein>
<evidence type="ECO:0000256" key="1">
    <source>
        <dbReference type="ARBA" id="ARBA00022679"/>
    </source>
</evidence>
<evidence type="ECO:0000256" key="2">
    <source>
        <dbReference type="ARBA" id="ARBA00022695"/>
    </source>
</evidence>
<keyword evidence="2" id="KW-0548">Nucleotidyltransferase</keyword>
<feature type="domain" description="Integrase-type" evidence="9">
    <location>
        <begin position="23"/>
        <end position="64"/>
    </location>
</feature>
<dbReference type="SUPFAM" id="SSF46919">
    <property type="entry name" value="N-terminal Zn binding domain of HIV integrase"/>
    <property type="match status" value="1"/>
</dbReference>
<keyword evidence="3" id="KW-0540">Nuclease</keyword>
<reference evidence="10 11" key="1">
    <citation type="submission" date="2019-09" db="EMBL/GenBank/DDBJ databases">
        <title>Bird 10,000 Genomes (B10K) Project - Family phase.</title>
        <authorList>
            <person name="Zhang G."/>
        </authorList>
    </citation>
    <scope>NUCLEOTIDE SEQUENCE [LARGE SCALE GENOMIC DNA]</scope>
    <source>
        <strain evidence="10">B10K-DU-001-60</strain>
        <tissue evidence="10">Muscle</tissue>
    </source>
</reference>
<dbReference type="InterPro" id="IPR003308">
    <property type="entry name" value="Integrase_Zn-bd_dom_N"/>
</dbReference>
<dbReference type="EMBL" id="VWZZ01000412">
    <property type="protein sequence ID" value="NXI89935.1"/>
    <property type="molecule type" value="Genomic_DNA"/>
</dbReference>
<dbReference type="InterPro" id="IPR017856">
    <property type="entry name" value="Integrase-like_N"/>
</dbReference>
<dbReference type="PANTHER" id="PTHR41694:SF3">
    <property type="entry name" value="RNA-DIRECTED DNA POLYMERASE-RELATED"/>
    <property type="match status" value="1"/>
</dbReference>
<comment type="caution">
    <text evidence="10">The sequence shown here is derived from an EMBL/GenBank/DDBJ whole genome shotgun (WGS) entry which is preliminary data.</text>
</comment>
<keyword evidence="4" id="KW-0479">Metal-binding</keyword>
<evidence type="ECO:0000259" key="9">
    <source>
        <dbReference type="PROSITE" id="PS50876"/>
    </source>
</evidence>
<name>A0A7K9WXX7_9GRUI</name>
<keyword evidence="8" id="KW-0862">Zinc</keyword>
<keyword evidence="6" id="KW-0378">Hydrolase</keyword>
<evidence type="ECO:0000256" key="3">
    <source>
        <dbReference type="ARBA" id="ARBA00022722"/>
    </source>
</evidence>
<dbReference type="PROSITE" id="PS50876">
    <property type="entry name" value="ZF_INTEGRASE"/>
    <property type="match status" value="1"/>
</dbReference>
<evidence type="ECO:0000256" key="8">
    <source>
        <dbReference type="PROSITE-ProRule" id="PRU00450"/>
    </source>
</evidence>
<dbReference type="PANTHER" id="PTHR41694">
    <property type="entry name" value="ENDOGENOUS RETROVIRUS GROUP K MEMBER POL PROTEIN"/>
    <property type="match status" value="1"/>
</dbReference>
<dbReference type="InterPro" id="IPR036397">
    <property type="entry name" value="RNaseH_sf"/>
</dbReference>
<evidence type="ECO:0000313" key="11">
    <source>
        <dbReference type="Proteomes" id="UP000587472"/>
    </source>
</evidence>
<proteinExistence type="predicted"/>
<dbReference type="GO" id="GO:0016787">
    <property type="term" value="F:hydrolase activity"/>
    <property type="evidence" value="ECO:0007669"/>
    <property type="project" value="UniProtKB-KW"/>
</dbReference>
<keyword evidence="8" id="KW-0863">Zinc-finger</keyword>
<dbReference type="Gene3D" id="1.10.10.200">
    <property type="match status" value="1"/>
</dbReference>
<dbReference type="GO" id="GO:0008270">
    <property type="term" value="F:zinc ion binding"/>
    <property type="evidence" value="ECO:0007669"/>
    <property type="project" value="UniProtKB-KW"/>
</dbReference>
<evidence type="ECO:0000313" key="10">
    <source>
        <dbReference type="EMBL" id="NXI89935.1"/>
    </source>
</evidence>
<evidence type="ECO:0000256" key="6">
    <source>
        <dbReference type="ARBA" id="ARBA00022801"/>
    </source>
</evidence>
<evidence type="ECO:0000256" key="5">
    <source>
        <dbReference type="ARBA" id="ARBA00022759"/>
    </source>
</evidence>
<feature type="non-terminal residue" evidence="10">
    <location>
        <position position="1"/>
    </location>
</feature>
<dbReference type="Gene3D" id="3.30.420.10">
    <property type="entry name" value="Ribonuclease H-like superfamily/Ribonuclease H"/>
    <property type="match status" value="1"/>
</dbReference>
<sequence>FCTEGNAEADRLTQPVFVSPVPNLWQQARLSHEFFHQTAKVLQKQFKISISEANAVVQACPDCQHVAKGPTAAVNPRGLAALQLWQTDITHVAEFGRLRCVHVSVDTFSMAMCATAL</sequence>
<evidence type="ECO:0000256" key="7">
    <source>
        <dbReference type="ARBA" id="ARBA00022918"/>
    </source>
</evidence>
<dbReference type="AlphaFoldDB" id="A0A7K9WXX7"/>
<dbReference type="Proteomes" id="UP000587472">
    <property type="component" value="Unassembled WGS sequence"/>
</dbReference>
<accession>A0A7K9WXX7</accession>
<gene>
    <name evidence="10" type="primary">Ervk11_0</name>
    <name evidence="10" type="ORF">PSOCRE_R15471</name>
</gene>
<dbReference type="GO" id="GO:0035613">
    <property type="term" value="F:RNA stem-loop binding"/>
    <property type="evidence" value="ECO:0007669"/>
    <property type="project" value="TreeGrafter"/>
</dbReference>
<dbReference type="Pfam" id="PF02022">
    <property type="entry name" value="Integrase_Zn"/>
    <property type="match status" value="1"/>
</dbReference>
<feature type="non-terminal residue" evidence="10">
    <location>
        <position position="117"/>
    </location>
</feature>
<organism evidence="10 11">
    <name type="scientific">Psophia crepitans</name>
    <name type="common">common trumpeter</name>
    <dbReference type="NCBI Taxonomy" id="54359"/>
    <lineage>
        <taxon>Eukaryota</taxon>
        <taxon>Metazoa</taxon>
        <taxon>Chordata</taxon>
        <taxon>Craniata</taxon>
        <taxon>Vertebrata</taxon>
        <taxon>Euteleostomi</taxon>
        <taxon>Archelosauria</taxon>
        <taxon>Archosauria</taxon>
        <taxon>Dinosauria</taxon>
        <taxon>Saurischia</taxon>
        <taxon>Theropoda</taxon>
        <taxon>Coelurosauria</taxon>
        <taxon>Aves</taxon>
        <taxon>Neognathae</taxon>
        <taxon>Neoaves</taxon>
        <taxon>Gruiformes</taxon>
        <taxon>Psophiidae</taxon>
        <taxon>Psophia</taxon>
    </lineage>
</organism>
<keyword evidence="11" id="KW-1185">Reference proteome</keyword>
<keyword evidence="7" id="KW-0695">RNA-directed DNA polymerase</keyword>
<keyword evidence="5" id="KW-0255">Endonuclease</keyword>
<evidence type="ECO:0000256" key="4">
    <source>
        <dbReference type="ARBA" id="ARBA00022723"/>
    </source>
</evidence>
<keyword evidence="1" id="KW-0808">Transferase</keyword>